<dbReference type="RefSeq" id="XP_031564316.1">
    <property type="nucleotide sequence ID" value="XM_031708456.1"/>
</dbReference>
<comment type="subcellular location">
    <subcellularLocation>
        <location evidence="2">Nematocyst</location>
    </subcellularLocation>
    <subcellularLocation>
        <location evidence="1">Target cell membrane</location>
    </subcellularLocation>
</comment>
<feature type="signal peptide" evidence="6">
    <location>
        <begin position="1"/>
        <end position="25"/>
    </location>
</feature>
<dbReference type="InParanoid" id="A0A6P8IAS4"/>
<dbReference type="Proteomes" id="UP000515163">
    <property type="component" value="Unplaced"/>
</dbReference>
<proteinExistence type="predicted"/>
<keyword evidence="7" id="KW-1185">Reference proteome</keyword>
<organism evidence="7 8">
    <name type="scientific">Actinia tenebrosa</name>
    <name type="common">Australian red waratah sea anemone</name>
    <dbReference type="NCBI Taxonomy" id="6105"/>
    <lineage>
        <taxon>Eukaryota</taxon>
        <taxon>Metazoa</taxon>
        <taxon>Cnidaria</taxon>
        <taxon>Anthozoa</taxon>
        <taxon>Hexacorallia</taxon>
        <taxon>Actiniaria</taxon>
        <taxon>Actiniidae</taxon>
        <taxon>Actinia</taxon>
    </lineage>
</organism>
<evidence type="ECO:0000256" key="2">
    <source>
        <dbReference type="ARBA" id="ARBA00004532"/>
    </source>
</evidence>
<evidence type="ECO:0000313" key="8">
    <source>
        <dbReference type="RefSeq" id="XP_031564316.1"/>
    </source>
</evidence>
<name>A0A6P8IAS4_ACTTE</name>
<gene>
    <name evidence="8" type="primary">LOC116299739</name>
</gene>
<dbReference type="KEGG" id="aten:116299739"/>
<feature type="chain" id="PRO_5028101347" evidence="6">
    <location>
        <begin position="26"/>
        <end position="220"/>
    </location>
</feature>
<accession>A0A6P8IAS4</accession>
<dbReference type="InterPro" id="IPR015926">
    <property type="entry name" value="Cytolysin/lectin"/>
</dbReference>
<dbReference type="AlphaFoldDB" id="A0A6P8IAS4"/>
<sequence length="220" mass="24697">MMERMCRLFIFCFGLIAFPPNSVTGHRGYHLVVKPQNVSEVAPQRRAFVTEALTVGNVLVSLWSSAWSDKGIEIDISNEMTTSLNDPTWYMLHGHAAILPPFLIEENEPSAKIKFFKKPSSGFGTEGAASYQITRIPQGTLSLVFMWKVPQLADMGFFVKIEMGALTGEQLKSLFKNVDNNSLWFKSEKLKKWVTNTEQGITWKAAMGTKSLNTLKIVVM</sequence>
<keyword evidence="3" id="KW-1052">Target cell membrane</keyword>
<evidence type="ECO:0000256" key="1">
    <source>
        <dbReference type="ARBA" id="ARBA00004175"/>
    </source>
</evidence>
<evidence type="ECO:0000313" key="7">
    <source>
        <dbReference type="Proteomes" id="UP000515163"/>
    </source>
</evidence>
<evidence type="ECO:0000256" key="6">
    <source>
        <dbReference type="SAM" id="SignalP"/>
    </source>
</evidence>
<protein>
    <submittedName>
        <fullName evidence="8">Uncharacterized protein LOC116299739</fullName>
    </submittedName>
</protein>
<evidence type="ECO:0000256" key="4">
    <source>
        <dbReference type="ARBA" id="ARBA00023298"/>
    </source>
</evidence>
<keyword evidence="4" id="KW-0472">Membrane</keyword>
<evidence type="ECO:0000256" key="5">
    <source>
        <dbReference type="ARBA" id="ARBA00023331"/>
    </source>
</evidence>
<dbReference type="OrthoDB" id="10274986at2759"/>
<keyword evidence="6" id="KW-0732">Signal</keyword>
<dbReference type="GO" id="GO:0044218">
    <property type="term" value="C:other organism cell membrane"/>
    <property type="evidence" value="ECO:0007669"/>
    <property type="project" value="UniProtKB-KW"/>
</dbReference>
<dbReference type="Gene3D" id="2.60.270.20">
    <property type="entry name" value="Cytolysin/lectin"/>
    <property type="match status" value="1"/>
</dbReference>
<keyword evidence="4" id="KW-1053">Target membrane</keyword>
<evidence type="ECO:0000256" key="3">
    <source>
        <dbReference type="ARBA" id="ARBA00022537"/>
    </source>
</evidence>
<dbReference type="GeneID" id="116299739"/>
<dbReference type="GO" id="GO:0042151">
    <property type="term" value="C:nematocyst"/>
    <property type="evidence" value="ECO:0007669"/>
    <property type="project" value="UniProtKB-SubCell"/>
</dbReference>
<keyword evidence="5" id="KW-0166">Nematocyst</keyword>
<reference evidence="8" key="1">
    <citation type="submission" date="2025-08" db="UniProtKB">
        <authorList>
            <consortium name="RefSeq"/>
        </authorList>
    </citation>
    <scope>IDENTIFICATION</scope>
    <source>
        <tissue evidence="8">Tentacle</tissue>
    </source>
</reference>